<reference evidence="1" key="1">
    <citation type="submission" date="2014-02" db="EMBL/GenBank/DDBJ databases">
        <title>The Genome Sequence of Trichophyton rubrum (morphotype fischeri) CBS 288.86.</title>
        <authorList>
            <consortium name="The Broad Institute Genomics Platform"/>
            <person name="Cuomo C.A."/>
            <person name="White T.C."/>
            <person name="Graser Y."/>
            <person name="Martinez-Rossi N."/>
            <person name="Heitman J."/>
            <person name="Young S.K."/>
            <person name="Zeng Q."/>
            <person name="Gargeya S."/>
            <person name="Abouelleil A."/>
            <person name="Alvarado L."/>
            <person name="Chapman S.B."/>
            <person name="Gainer-Dewar J."/>
            <person name="Goldberg J."/>
            <person name="Griggs A."/>
            <person name="Gujja S."/>
            <person name="Hansen M."/>
            <person name="Howarth C."/>
            <person name="Imamovic A."/>
            <person name="Larimer J."/>
            <person name="Martinez D."/>
            <person name="Murphy C."/>
            <person name="Pearson M.D."/>
            <person name="Persinoti G."/>
            <person name="Poon T."/>
            <person name="Priest M."/>
            <person name="Roberts A.D."/>
            <person name="Saif S."/>
            <person name="Shea T.D."/>
            <person name="Sykes S.N."/>
            <person name="Wortman J."/>
            <person name="Nusbaum C."/>
            <person name="Birren B."/>
        </authorList>
    </citation>
    <scope>NUCLEOTIDE SEQUENCE [LARGE SCALE GENOMIC DNA]</scope>
    <source>
        <strain evidence="1">CBS 288.86</strain>
    </source>
</reference>
<name>A0A022W9K9_TRIRU</name>
<gene>
    <name evidence="1" type="ORF">H103_02316</name>
</gene>
<evidence type="ECO:0000313" key="1">
    <source>
        <dbReference type="EMBL" id="EZF55004.1"/>
    </source>
</evidence>
<sequence>MQNGPPLSRATPDALKAVLVRVAELLSPELFSPLLNGVPCHHTLFSYGNKNCRTNEIASHNLELTKQPIAKFTEERVG</sequence>
<dbReference type="EMBL" id="KK207765">
    <property type="protein sequence ID" value="EZF55004.1"/>
    <property type="molecule type" value="Genomic_DNA"/>
</dbReference>
<proteinExistence type="predicted"/>
<dbReference type="Proteomes" id="UP000023758">
    <property type="component" value="Unassembled WGS sequence"/>
</dbReference>
<dbReference type="AlphaFoldDB" id="A0A022W9K9"/>
<accession>A0A022W9K9</accession>
<dbReference type="HOGENOM" id="CLU_2623771_0_0_1"/>
<protein>
    <submittedName>
        <fullName evidence="1">Uncharacterized protein</fullName>
    </submittedName>
</protein>
<organism evidence="1">
    <name type="scientific">Trichophyton rubrum CBS 288.86</name>
    <dbReference type="NCBI Taxonomy" id="1215330"/>
    <lineage>
        <taxon>Eukaryota</taxon>
        <taxon>Fungi</taxon>
        <taxon>Dikarya</taxon>
        <taxon>Ascomycota</taxon>
        <taxon>Pezizomycotina</taxon>
        <taxon>Eurotiomycetes</taxon>
        <taxon>Eurotiomycetidae</taxon>
        <taxon>Onygenales</taxon>
        <taxon>Arthrodermataceae</taxon>
        <taxon>Trichophyton</taxon>
    </lineage>
</organism>